<evidence type="ECO:0000256" key="4">
    <source>
        <dbReference type="ARBA" id="ARBA00023125"/>
    </source>
</evidence>
<dbReference type="InterPro" id="IPR002078">
    <property type="entry name" value="Sigma_54_int"/>
</dbReference>
<evidence type="ECO:0000256" key="3">
    <source>
        <dbReference type="ARBA" id="ARBA00023015"/>
    </source>
</evidence>
<dbReference type="SUPFAM" id="SSF52540">
    <property type="entry name" value="P-loop containing nucleoside triphosphate hydrolases"/>
    <property type="match status" value="1"/>
</dbReference>
<dbReference type="PROSITE" id="PS00676">
    <property type="entry name" value="SIGMA54_INTERACT_2"/>
    <property type="match status" value="1"/>
</dbReference>
<keyword evidence="3" id="KW-0805">Transcription regulation</keyword>
<dbReference type="Pfam" id="PF25601">
    <property type="entry name" value="AAA_lid_14"/>
    <property type="match status" value="1"/>
</dbReference>
<dbReference type="InterPro" id="IPR058031">
    <property type="entry name" value="AAA_lid_NorR"/>
</dbReference>
<dbReference type="Gene3D" id="1.10.10.60">
    <property type="entry name" value="Homeodomain-like"/>
    <property type="match status" value="1"/>
</dbReference>
<dbReference type="Gene3D" id="2.40.10.220">
    <property type="entry name" value="predicted glycosyltransferase like domains"/>
    <property type="match status" value="1"/>
</dbReference>
<dbReference type="InterPro" id="IPR027417">
    <property type="entry name" value="P-loop_NTPase"/>
</dbReference>
<dbReference type="FunFam" id="3.40.50.300:FF:000006">
    <property type="entry name" value="DNA-binding transcriptional regulator NtrC"/>
    <property type="match status" value="1"/>
</dbReference>
<dbReference type="EMBL" id="DRNB01000114">
    <property type="protein sequence ID" value="HHJ63868.1"/>
    <property type="molecule type" value="Genomic_DNA"/>
</dbReference>
<dbReference type="SUPFAM" id="SSF141371">
    <property type="entry name" value="PilZ domain-like"/>
    <property type="match status" value="1"/>
</dbReference>
<dbReference type="GO" id="GO:0006355">
    <property type="term" value="P:regulation of DNA-templated transcription"/>
    <property type="evidence" value="ECO:0007669"/>
    <property type="project" value="InterPro"/>
</dbReference>
<dbReference type="AlphaFoldDB" id="A0A7C5L6Z6"/>
<dbReference type="InterPro" id="IPR025943">
    <property type="entry name" value="Sigma_54_int_dom_ATP-bd_2"/>
</dbReference>
<evidence type="ECO:0000256" key="5">
    <source>
        <dbReference type="ARBA" id="ARBA00023163"/>
    </source>
</evidence>
<dbReference type="PROSITE" id="PS00688">
    <property type="entry name" value="SIGMA54_INTERACT_3"/>
    <property type="match status" value="1"/>
</dbReference>
<gene>
    <name evidence="7" type="ORF">ENJ61_03075</name>
</gene>
<dbReference type="GO" id="GO:0005524">
    <property type="term" value="F:ATP binding"/>
    <property type="evidence" value="ECO:0007669"/>
    <property type="project" value="UniProtKB-KW"/>
</dbReference>
<evidence type="ECO:0000259" key="6">
    <source>
        <dbReference type="PROSITE" id="PS50045"/>
    </source>
</evidence>
<keyword evidence="1" id="KW-0547">Nucleotide-binding</keyword>
<evidence type="ECO:0000256" key="2">
    <source>
        <dbReference type="ARBA" id="ARBA00022840"/>
    </source>
</evidence>
<dbReference type="SMART" id="SM00382">
    <property type="entry name" value="AAA"/>
    <property type="match status" value="1"/>
</dbReference>
<comment type="caution">
    <text evidence="7">The sequence shown here is derived from an EMBL/GenBank/DDBJ whole genome shotgun (WGS) entry which is preliminary data.</text>
</comment>
<organism evidence="7">
    <name type="scientific">Aquifex aeolicus</name>
    <dbReference type="NCBI Taxonomy" id="63363"/>
    <lineage>
        <taxon>Bacteria</taxon>
        <taxon>Pseudomonadati</taxon>
        <taxon>Aquificota</taxon>
        <taxon>Aquificia</taxon>
        <taxon>Aquificales</taxon>
        <taxon>Aquificaceae</taxon>
        <taxon>Aquifex</taxon>
    </lineage>
</organism>
<dbReference type="SUPFAM" id="SSF46689">
    <property type="entry name" value="Homeodomain-like"/>
    <property type="match status" value="1"/>
</dbReference>
<dbReference type="Pfam" id="PF07238">
    <property type="entry name" value="PilZ"/>
    <property type="match status" value="1"/>
</dbReference>
<dbReference type="InterPro" id="IPR009057">
    <property type="entry name" value="Homeodomain-like_sf"/>
</dbReference>
<dbReference type="PANTHER" id="PTHR32071">
    <property type="entry name" value="TRANSCRIPTIONAL REGULATORY PROTEIN"/>
    <property type="match status" value="1"/>
</dbReference>
<dbReference type="GO" id="GO:0043565">
    <property type="term" value="F:sequence-specific DNA binding"/>
    <property type="evidence" value="ECO:0007669"/>
    <property type="project" value="InterPro"/>
</dbReference>
<dbReference type="Gene3D" id="1.10.8.60">
    <property type="match status" value="1"/>
</dbReference>
<dbReference type="Pfam" id="PF00158">
    <property type="entry name" value="Sigma54_activat"/>
    <property type="match status" value="1"/>
</dbReference>
<dbReference type="PROSITE" id="PS50045">
    <property type="entry name" value="SIGMA54_INTERACT_4"/>
    <property type="match status" value="1"/>
</dbReference>
<dbReference type="Proteomes" id="UP000885792">
    <property type="component" value="Unassembled WGS sequence"/>
</dbReference>
<evidence type="ECO:0000256" key="1">
    <source>
        <dbReference type="ARBA" id="ARBA00022741"/>
    </source>
</evidence>
<dbReference type="InterPro" id="IPR002197">
    <property type="entry name" value="HTH_Fis"/>
</dbReference>
<evidence type="ECO:0000313" key="7">
    <source>
        <dbReference type="EMBL" id="HHJ63868.1"/>
    </source>
</evidence>
<feature type="domain" description="Sigma-54 factor interaction" evidence="6">
    <location>
        <begin position="164"/>
        <end position="393"/>
    </location>
</feature>
<dbReference type="InterPro" id="IPR003593">
    <property type="entry name" value="AAA+_ATPase"/>
</dbReference>
<protein>
    <submittedName>
        <fullName evidence="7">Sigma-54-dependent Fis family transcriptional regulator</fullName>
    </submittedName>
</protein>
<dbReference type="InterPro" id="IPR025944">
    <property type="entry name" value="Sigma_54_int_dom_CS"/>
</dbReference>
<keyword evidence="5" id="KW-0804">Transcription</keyword>
<keyword evidence="4" id="KW-0238">DNA-binding</keyword>
<dbReference type="GO" id="GO:0035438">
    <property type="term" value="F:cyclic-di-GMP binding"/>
    <property type="evidence" value="ECO:0007669"/>
    <property type="project" value="InterPro"/>
</dbReference>
<sequence>MRLAPRVPFRETIQIKCRKSWFKAQCEDISLFGVKLLFSHWDNCSDQDWVKLKIQINGKYAVFNGKIYRKENGKAVILFNEDDQILSEILGRFFTDTIRRLGICPYCKSGIGQDDSSCPSCHMPLDFTQVDLVKALRRIKVGDIISGKLPEEIKEKIQSERTEFIGTCPKMKEVFDLIRKFAPTDYPVLILGETGTGKELTARAIHERSTRSEGPFIAINCGAIPRELLEAELFGYEKGAFTGADRRKKGKIELADGGTLFLDEVGELPLELQVKLLRFLEDFTFSRIGGSEQIKANVRVIAATNRNLEDMVEKGLFREDLYYRLKVLTIHLPPLRERGDDVVIMAKYFLEKFAKEQGKDIVGFTDEALELIRNYQWPGNVRELINVIRKAVVLTDKKYIDVEDLDINPDMLSKDLSGKRLFSLKEHMERLEKELVEKAYRITGGNISKMSTMLGVSRPTVYKLMEKHGLLKS</sequence>
<accession>A0A7C5L6Z6</accession>
<dbReference type="Pfam" id="PF02954">
    <property type="entry name" value="HTH_8"/>
    <property type="match status" value="1"/>
</dbReference>
<reference evidence="7" key="1">
    <citation type="journal article" date="2020" name="mSystems">
        <title>Genome- and Community-Level Interaction Insights into Carbon Utilization and Element Cycling Functions of Hydrothermarchaeota in Hydrothermal Sediment.</title>
        <authorList>
            <person name="Zhou Z."/>
            <person name="Liu Y."/>
            <person name="Xu W."/>
            <person name="Pan J."/>
            <person name="Luo Z.H."/>
            <person name="Li M."/>
        </authorList>
    </citation>
    <scope>NUCLEOTIDE SEQUENCE [LARGE SCALE GENOMIC DNA]</scope>
    <source>
        <strain evidence="7">HyVt-501</strain>
    </source>
</reference>
<keyword evidence="2" id="KW-0067">ATP-binding</keyword>
<dbReference type="Gene3D" id="3.40.50.300">
    <property type="entry name" value="P-loop containing nucleotide triphosphate hydrolases"/>
    <property type="match status" value="1"/>
</dbReference>
<proteinExistence type="predicted"/>
<dbReference type="CDD" id="cd00009">
    <property type="entry name" value="AAA"/>
    <property type="match status" value="1"/>
</dbReference>
<dbReference type="InterPro" id="IPR009875">
    <property type="entry name" value="PilZ_domain"/>
</dbReference>
<name>A0A7C5L6Z6_AQUAO</name>